<dbReference type="KEGG" id="lacs:H4075_16285"/>
<dbReference type="InterPro" id="IPR012348">
    <property type="entry name" value="RNR-like"/>
</dbReference>
<dbReference type="RefSeq" id="WP_182801890.1">
    <property type="nucleotide sequence ID" value="NZ_CP060007.1"/>
</dbReference>
<name>A0A7G5XDS5_9BACT</name>
<proteinExistence type="predicted"/>
<dbReference type="AlphaFoldDB" id="A0A7G5XDS5"/>
<dbReference type="SUPFAM" id="SSF47240">
    <property type="entry name" value="Ferritin-like"/>
    <property type="match status" value="1"/>
</dbReference>
<gene>
    <name evidence="1" type="ORF">H4075_16285</name>
</gene>
<dbReference type="GO" id="GO:0016491">
    <property type="term" value="F:oxidoreductase activity"/>
    <property type="evidence" value="ECO:0007669"/>
    <property type="project" value="InterPro"/>
</dbReference>
<dbReference type="EMBL" id="CP060007">
    <property type="protein sequence ID" value="QNA43628.1"/>
    <property type="molecule type" value="Genomic_DNA"/>
</dbReference>
<protein>
    <submittedName>
        <fullName evidence="1">Diiron oxygenase</fullName>
    </submittedName>
</protein>
<dbReference type="InterPro" id="IPR025859">
    <property type="entry name" value="AurF/CmlI"/>
</dbReference>
<evidence type="ECO:0000313" key="2">
    <source>
        <dbReference type="Proteomes" id="UP000515344"/>
    </source>
</evidence>
<dbReference type="Gene3D" id="1.10.620.20">
    <property type="entry name" value="Ribonucleotide Reductase, subunit A"/>
    <property type="match status" value="1"/>
</dbReference>
<evidence type="ECO:0000313" key="1">
    <source>
        <dbReference type="EMBL" id="QNA43628.1"/>
    </source>
</evidence>
<keyword evidence="2" id="KW-1185">Reference proteome</keyword>
<organism evidence="1 2">
    <name type="scientific">Lacibacter sediminis</name>
    <dbReference type="NCBI Taxonomy" id="2760713"/>
    <lineage>
        <taxon>Bacteria</taxon>
        <taxon>Pseudomonadati</taxon>
        <taxon>Bacteroidota</taxon>
        <taxon>Chitinophagia</taxon>
        <taxon>Chitinophagales</taxon>
        <taxon>Chitinophagaceae</taxon>
        <taxon>Lacibacter</taxon>
    </lineage>
</organism>
<dbReference type="Proteomes" id="UP000515344">
    <property type="component" value="Chromosome"/>
</dbReference>
<sequence length="295" mass="34933">MISTADIEKVERLIHLSETNPVLPDEFIPWHMQEKDELLLPRELVSLEGHPLFDSLTETQKRELGRHEVVQVMYSYAWAEGLACFIFNKRLLKIPPDSVEYRYLVKELIEEFRHQDMFARAIRLLNGRKIKLSKFHQFVGRFHSRYMPASYQFISVLAVELVTDIYGKMIRKSPAVFEPIRKVSELHHIEEGRHIHYTKMWMKHYTDNAGFFKRTAFSIVVLLNIWYMRSLYVTKVNFEAIGVDDPAKYANVARKHLKQKFGTFYLDEIIEFVNEFNGFNFITKPLWRSILAAKL</sequence>
<reference evidence="2" key="1">
    <citation type="submission" date="2020-08" db="EMBL/GenBank/DDBJ databases">
        <title>Lacibacter sp. S13-6-6 genome sequencing.</title>
        <authorList>
            <person name="Jin L."/>
        </authorList>
    </citation>
    <scope>NUCLEOTIDE SEQUENCE [LARGE SCALE GENOMIC DNA]</scope>
    <source>
        <strain evidence="2">S13-6-6</strain>
    </source>
</reference>
<accession>A0A7G5XDS5</accession>
<dbReference type="InterPro" id="IPR009078">
    <property type="entry name" value="Ferritin-like_SF"/>
</dbReference>
<dbReference type="Pfam" id="PF11583">
    <property type="entry name" value="AurF"/>
    <property type="match status" value="1"/>
</dbReference>